<reference evidence="2 3" key="1">
    <citation type="submission" date="2019-09" db="EMBL/GenBank/DDBJ databases">
        <title>Genome sequencing of strain KACC 21233.</title>
        <authorList>
            <person name="Heo J."/>
            <person name="Kim S.-J."/>
            <person name="Kim J.-S."/>
            <person name="Hong S.-B."/>
            <person name="Kwon S.-W."/>
        </authorList>
    </citation>
    <scope>NUCLEOTIDE SEQUENCE [LARGE SCALE GENOMIC DNA]</scope>
    <source>
        <strain evidence="2 3">KACC 21233</strain>
    </source>
</reference>
<evidence type="ECO:0000313" key="3">
    <source>
        <dbReference type="Proteomes" id="UP000324536"/>
    </source>
</evidence>
<feature type="region of interest" description="Disordered" evidence="1">
    <location>
        <begin position="239"/>
        <end position="261"/>
    </location>
</feature>
<evidence type="ECO:0000313" key="2">
    <source>
        <dbReference type="EMBL" id="QEO17750.1"/>
    </source>
</evidence>
<dbReference type="EMBL" id="CP043506">
    <property type="protein sequence ID" value="QEO17750.1"/>
    <property type="molecule type" value="Genomic_DNA"/>
</dbReference>
<proteinExistence type="predicted"/>
<accession>A0A5C1YRM6</accession>
<dbReference type="Proteomes" id="UP000324536">
    <property type="component" value="Chromosome"/>
</dbReference>
<evidence type="ECO:0000256" key="1">
    <source>
        <dbReference type="SAM" id="MobiDB-lite"/>
    </source>
</evidence>
<feature type="compositionally biased region" description="Low complexity" evidence="1">
    <location>
        <begin position="247"/>
        <end position="261"/>
    </location>
</feature>
<name>A0A5C1YRM6_9PROT</name>
<keyword evidence="3" id="KW-1185">Reference proteome</keyword>
<feature type="region of interest" description="Disordered" evidence="1">
    <location>
        <begin position="313"/>
        <end position="332"/>
    </location>
</feature>
<dbReference type="RefSeq" id="WP_149279426.1">
    <property type="nucleotide sequence ID" value="NZ_CP043506.1"/>
</dbReference>
<organism evidence="2 3">
    <name type="scientific">Acetobacter vaccinii</name>
    <dbReference type="NCBI Taxonomy" id="2592655"/>
    <lineage>
        <taxon>Bacteria</taxon>
        <taxon>Pseudomonadati</taxon>
        <taxon>Pseudomonadota</taxon>
        <taxon>Alphaproteobacteria</taxon>
        <taxon>Acetobacterales</taxon>
        <taxon>Acetobacteraceae</taxon>
        <taxon>Acetobacter</taxon>
    </lineage>
</organism>
<dbReference type="AlphaFoldDB" id="A0A5C1YRM6"/>
<protein>
    <submittedName>
        <fullName evidence="2">Uncharacterized protein</fullName>
    </submittedName>
</protein>
<dbReference type="KEGG" id="acek:FLP30_08440"/>
<gene>
    <name evidence="2" type="ORF">FLP30_08440</name>
</gene>
<sequence length="332" mass="35310">MITRPFTCCCAVLAIASGFFLYTKKHQTTLLDQQISALVHETEHVRTQTAMLRTEWALENQPERLAQLASHHAPYLRTMDPAQFVRLSDLEEHLPAVDKNAPARTPVAAAPTPAHVDSIAMAAAPVAAPVRPVAVANTHPAPAPVMVADTRPAPQVAQPHILRLNTETPRATRPALAAPHAEPAYTTVVTTAATPSATRTNAVGHDTFGLQRTSTDRHTQVAALTPRPVIHKQDTAALDAATSTPDTHASSTLAHAAAPASHHTTLMADDSTPQQVRHPLPMAAATWHPTRARHTDAIGRGYMEARATSGYTGGSLLSRGDSMLPPPVPVAN</sequence>
<dbReference type="OrthoDB" id="7165680at2"/>